<dbReference type="Pfam" id="PF18935">
    <property type="entry name" value="DUF5683"/>
    <property type="match status" value="1"/>
</dbReference>
<evidence type="ECO:0000259" key="2">
    <source>
        <dbReference type="Pfam" id="PF18935"/>
    </source>
</evidence>
<accession>A0A9D9EG37</accession>
<evidence type="ECO:0000256" key="1">
    <source>
        <dbReference type="SAM" id="SignalP"/>
    </source>
</evidence>
<dbReference type="EMBL" id="JADIMR010000006">
    <property type="protein sequence ID" value="MBO8446215.1"/>
    <property type="molecule type" value="Genomic_DNA"/>
</dbReference>
<feature type="signal peptide" evidence="1">
    <location>
        <begin position="1"/>
        <end position="20"/>
    </location>
</feature>
<comment type="caution">
    <text evidence="3">The sequence shown here is derived from an EMBL/GenBank/DDBJ whole genome shotgun (WGS) entry which is preliminary data.</text>
</comment>
<keyword evidence="1" id="KW-0732">Signal</keyword>
<evidence type="ECO:0000313" key="4">
    <source>
        <dbReference type="Proteomes" id="UP000823637"/>
    </source>
</evidence>
<protein>
    <recommendedName>
        <fullName evidence="2">DUF5683 domain-containing protein</fullName>
    </recommendedName>
</protein>
<feature type="domain" description="DUF5683" evidence="2">
    <location>
        <begin position="119"/>
        <end position="282"/>
    </location>
</feature>
<dbReference type="Proteomes" id="UP000823637">
    <property type="component" value="Unassembled WGS sequence"/>
</dbReference>
<sequence>MRKILLFAIGISLPAVLSNAAGIYPAPADSVAASILSVSANDSASVGSLQNNPDVQDKSGSLALAADSTMSEGMTDGAVAADSVDTSQWPVFDKPEEASVVTAKIDSSFNETLYYRGRKPDADKAVWFSAVLPGLGQIYNRQYWKLPIIYGGALGVAYAITWNNQMYVDYRKAYLDLIDSDPDTRSYENLLPEGTVIDDSNRSTYERTFQNGQETYLRYRDLSIIVAGVLYILTMVDAYVDAQLFDYDISPDLSVNVSPAIIPSSTQEPLDASVGVKCKVRF</sequence>
<dbReference type="InterPro" id="IPR043738">
    <property type="entry name" value="DUF5683"/>
</dbReference>
<name>A0A9D9EG37_9BACT</name>
<organism evidence="3 4">
    <name type="scientific">Candidatus Enterocola intestinipullorum</name>
    <dbReference type="NCBI Taxonomy" id="2840783"/>
    <lineage>
        <taxon>Bacteria</taxon>
        <taxon>Pseudomonadati</taxon>
        <taxon>Bacteroidota</taxon>
        <taxon>Bacteroidia</taxon>
        <taxon>Bacteroidales</taxon>
        <taxon>Candidatus Enterocola</taxon>
    </lineage>
</organism>
<feature type="chain" id="PRO_5039105441" description="DUF5683 domain-containing protein" evidence="1">
    <location>
        <begin position="21"/>
        <end position="282"/>
    </location>
</feature>
<reference evidence="3" key="1">
    <citation type="submission" date="2020-10" db="EMBL/GenBank/DDBJ databases">
        <authorList>
            <person name="Gilroy R."/>
        </authorList>
    </citation>
    <scope>NUCLEOTIDE SEQUENCE</scope>
    <source>
        <strain evidence="3">D3-1215</strain>
    </source>
</reference>
<dbReference type="AlphaFoldDB" id="A0A9D9EG37"/>
<evidence type="ECO:0000313" key="3">
    <source>
        <dbReference type="EMBL" id="MBO8446215.1"/>
    </source>
</evidence>
<reference evidence="3" key="2">
    <citation type="journal article" date="2021" name="PeerJ">
        <title>Extensive microbial diversity within the chicken gut microbiome revealed by metagenomics and culture.</title>
        <authorList>
            <person name="Gilroy R."/>
            <person name="Ravi A."/>
            <person name="Getino M."/>
            <person name="Pursley I."/>
            <person name="Horton D.L."/>
            <person name="Alikhan N.F."/>
            <person name="Baker D."/>
            <person name="Gharbi K."/>
            <person name="Hall N."/>
            <person name="Watson M."/>
            <person name="Adriaenssens E.M."/>
            <person name="Foster-Nyarko E."/>
            <person name="Jarju S."/>
            <person name="Secka A."/>
            <person name="Antonio M."/>
            <person name="Oren A."/>
            <person name="Chaudhuri R.R."/>
            <person name="La Ragione R."/>
            <person name="Hildebrand F."/>
            <person name="Pallen M.J."/>
        </authorList>
    </citation>
    <scope>NUCLEOTIDE SEQUENCE</scope>
    <source>
        <strain evidence="3">D3-1215</strain>
    </source>
</reference>
<gene>
    <name evidence="3" type="ORF">IAC32_00500</name>
</gene>
<proteinExistence type="predicted"/>